<dbReference type="Proteomes" id="UP000186385">
    <property type="component" value="Unassembled WGS sequence"/>
</dbReference>
<dbReference type="PANTHER" id="PTHR33383:SF1">
    <property type="entry name" value="MEMBRANE PROTEIN INSERTION EFFICIENCY FACTOR-RELATED"/>
    <property type="match status" value="1"/>
</dbReference>
<reference evidence="3 4" key="1">
    <citation type="submission" date="2017-01" db="EMBL/GenBank/DDBJ databases">
        <authorList>
            <person name="Mah S.A."/>
            <person name="Swanson W.J."/>
            <person name="Moy G.W."/>
            <person name="Vacquier V.D."/>
        </authorList>
    </citation>
    <scope>NUCLEOTIDE SEQUENCE [LARGE SCALE GENOMIC DNA]</scope>
    <source>
        <strain evidence="3 4">NIO-1016</strain>
    </source>
</reference>
<accession>A0A1N7C8I8</accession>
<dbReference type="GO" id="GO:0005886">
    <property type="term" value="C:plasma membrane"/>
    <property type="evidence" value="ECO:0007669"/>
    <property type="project" value="UniProtKB-SubCell"/>
</dbReference>
<dbReference type="EMBL" id="FTLX01000012">
    <property type="protein sequence ID" value="SIR59951.1"/>
    <property type="molecule type" value="Genomic_DNA"/>
</dbReference>
<reference evidence="5" key="2">
    <citation type="submission" date="2017-03" db="EMBL/GenBank/DDBJ databases">
        <title>Bacillus sp. V-88(T) DSM27956, whole genome shotgun sequencing project.</title>
        <authorList>
            <person name="Dastager S.G."/>
            <person name="Neurgaonkar P.S."/>
            <person name="Dharne M.S."/>
        </authorList>
    </citation>
    <scope>NUCLEOTIDE SEQUENCE [LARGE SCALE GENOMIC DNA]</scope>
    <source>
        <strain evidence="5">DSM 25145</strain>
    </source>
</reference>
<evidence type="ECO:0000256" key="1">
    <source>
        <dbReference type="HAMAP-Rule" id="MF_00386"/>
    </source>
</evidence>
<organism evidence="3 4">
    <name type="scientific">Domibacillus enclensis</name>
    <dbReference type="NCBI Taxonomy" id="1017273"/>
    <lineage>
        <taxon>Bacteria</taxon>
        <taxon>Bacillati</taxon>
        <taxon>Bacillota</taxon>
        <taxon>Bacilli</taxon>
        <taxon>Bacillales</taxon>
        <taxon>Bacillaceae</taxon>
        <taxon>Domibacillus</taxon>
    </lineage>
</organism>
<proteinExistence type="inferred from homology"/>
<dbReference type="RefSeq" id="WP_045852490.1">
    <property type="nucleotide sequence ID" value="NZ_FTLX01000012.1"/>
</dbReference>
<dbReference type="STRING" id="1017273.SAMN05443094_11222"/>
<reference evidence="2" key="3">
    <citation type="submission" date="2017-03" db="EMBL/GenBank/DDBJ databases">
        <authorList>
            <person name="Dastager S.G."/>
            <person name="Neurgaonkar P.S."/>
            <person name="Dharne M.S."/>
        </authorList>
    </citation>
    <scope>NUCLEOTIDE SEQUENCE</scope>
    <source>
        <strain evidence="2">DSM 25145</strain>
    </source>
</reference>
<dbReference type="Pfam" id="PF01809">
    <property type="entry name" value="YidD"/>
    <property type="match status" value="1"/>
</dbReference>
<keyword evidence="1" id="KW-0472">Membrane</keyword>
<name>A0A1N7C8I8_9BACI</name>
<protein>
    <recommendedName>
        <fullName evidence="1">Putative membrane protein insertion efficiency factor</fullName>
    </recommendedName>
</protein>
<keyword evidence="5" id="KW-1185">Reference proteome</keyword>
<sequence>MKKAFLLLIRFYQKILSPLKPPTCRFYPTCSHYGYEAVQKHGALKGGWLTLVRILKCHPFHPGGFDYVPEKWPKKKSDRG</sequence>
<gene>
    <name evidence="2" type="ORF">B1B05_17495</name>
    <name evidence="3" type="ORF">SAMN05443094_11222</name>
</gene>
<dbReference type="HAMAP" id="MF_00386">
    <property type="entry name" value="UPF0161_YidD"/>
    <property type="match status" value="1"/>
</dbReference>
<comment type="subcellular location">
    <subcellularLocation>
        <location evidence="1">Cell membrane</location>
        <topology evidence="1">Peripheral membrane protein</topology>
        <orientation evidence="1">Cytoplasmic side</orientation>
    </subcellularLocation>
</comment>
<keyword evidence="1" id="KW-1003">Cell membrane</keyword>
<dbReference type="EMBL" id="MWSK01000012">
    <property type="protein sequence ID" value="OXS73934.1"/>
    <property type="molecule type" value="Genomic_DNA"/>
</dbReference>
<dbReference type="NCBIfam" id="TIGR00278">
    <property type="entry name" value="membrane protein insertion efficiency factor YidD"/>
    <property type="match status" value="1"/>
</dbReference>
<dbReference type="OrthoDB" id="9801753at2"/>
<evidence type="ECO:0000313" key="4">
    <source>
        <dbReference type="Proteomes" id="UP000186385"/>
    </source>
</evidence>
<comment type="function">
    <text evidence="1">Could be involved in insertion of integral membrane proteins into the membrane.</text>
</comment>
<comment type="similarity">
    <text evidence="1">Belongs to the UPF0161 family.</text>
</comment>
<dbReference type="InterPro" id="IPR002696">
    <property type="entry name" value="Membr_insert_effic_factor_YidD"/>
</dbReference>
<evidence type="ECO:0000313" key="5">
    <source>
        <dbReference type="Proteomes" id="UP000215545"/>
    </source>
</evidence>
<dbReference type="SMART" id="SM01234">
    <property type="entry name" value="Haemolytic"/>
    <property type="match status" value="1"/>
</dbReference>
<evidence type="ECO:0000313" key="2">
    <source>
        <dbReference type="EMBL" id="OXS73934.1"/>
    </source>
</evidence>
<dbReference type="PANTHER" id="PTHR33383">
    <property type="entry name" value="MEMBRANE PROTEIN INSERTION EFFICIENCY FACTOR-RELATED"/>
    <property type="match status" value="1"/>
</dbReference>
<dbReference type="Proteomes" id="UP000215545">
    <property type="component" value="Unassembled WGS sequence"/>
</dbReference>
<evidence type="ECO:0000313" key="3">
    <source>
        <dbReference type="EMBL" id="SIR59951.1"/>
    </source>
</evidence>
<dbReference type="AlphaFoldDB" id="A0A1N7C8I8"/>